<evidence type="ECO:0000313" key="2">
    <source>
        <dbReference type="Proteomes" id="UP000460718"/>
    </source>
</evidence>
<evidence type="ECO:0000313" key="1">
    <source>
        <dbReference type="EMBL" id="KAE9001596.1"/>
    </source>
</evidence>
<gene>
    <name evidence="1" type="ORF">PF011_g13679</name>
</gene>
<protein>
    <submittedName>
        <fullName evidence="1">Uncharacterized protein</fullName>
    </submittedName>
</protein>
<sequence>MVAYSFYRVVGQCCKEPNFSTKAGGVSHRDGVRWKSNNSPSSGSAVVLTRRTLDPVMAVPCELPICVQQFVHCRGSQASIYRIFWCAQERKCFAVNLTSRKWDARVFQELFPLPLVFRIVEEYLGDDEIDAVLGLSTPHLAPSGMTLQEGHENHPTTNWCTRNSYWLESSSHPVVQDIDKCQSATRSPPNVLKKVERSYKNRMITVFWYMQDVVTSSEDALKILLSNIANVGAVSTIAKFPL</sequence>
<accession>A0A6A3K241</accession>
<proteinExistence type="predicted"/>
<dbReference type="AlphaFoldDB" id="A0A6A3K241"/>
<dbReference type="EMBL" id="QXFW01000854">
    <property type="protein sequence ID" value="KAE9001596.1"/>
    <property type="molecule type" value="Genomic_DNA"/>
</dbReference>
<organism evidence="1 2">
    <name type="scientific">Phytophthora fragariae</name>
    <dbReference type="NCBI Taxonomy" id="53985"/>
    <lineage>
        <taxon>Eukaryota</taxon>
        <taxon>Sar</taxon>
        <taxon>Stramenopiles</taxon>
        <taxon>Oomycota</taxon>
        <taxon>Peronosporomycetes</taxon>
        <taxon>Peronosporales</taxon>
        <taxon>Peronosporaceae</taxon>
        <taxon>Phytophthora</taxon>
    </lineage>
</organism>
<dbReference type="Proteomes" id="UP000460718">
    <property type="component" value="Unassembled WGS sequence"/>
</dbReference>
<name>A0A6A3K241_9STRA</name>
<comment type="caution">
    <text evidence="1">The sequence shown here is derived from an EMBL/GenBank/DDBJ whole genome shotgun (WGS) entry which is preliminary data.</text>
</comment>
<reference evidence="1 2" key="1">
    <citation type="submission" date="2018-09" db="EMBL/GenBank/DDBJ databases">
        <title>Genomic investigation of the strawberry pathogen Phytophthora fragariae indicates pathogenicity is determined by transcriptional variation in three key races.</title>
        <authorList>
            <person name="Adams T.M."/>
            <person name="Armitage A.D."/>
            <person name="Sobczyk M.K."/>
            <person name="Bates H.J."/>
            <person name="Dunwell J.M."/>
            <person name="Nellist C.F."/>
            <person name="Harrison R.J."/>
        </authorList>
    </citation>
    <scope>NUCLEOTIDE SEQUENCE [LARGE SCALE GENOMIC DNA]</scope>
    <source>
        <strain evidence="1 2">SCRP245</strain>
    </source>
</reference>